<name>A0A8H7F941_AGABI</name>
<proteinExistence type="predicted"/>
<accession>A0A8H7F941</accession>
<comment type="caution">
    <text evidence="2">The sequence shown here is derived from an EMBL/GenBank/DDBJ whole genome shotgun (WGS) entry which is preliminary data.</text>
</comment>
<dbReference type="AlphaFoldDB" id="A0A8H7F941"/>
<dbReference type="EMBL" id="JABXXO010000003">
    <property type="protein sequence ID" value="KAF7783034.1"/>
    <property type="molecule type" value="Genomic_DNA"/>
</dbReference>
<reference evidence="2 3" key="1">
    <citation type="journal article" name="Sci. Rep.">
        <title>Telomere-to-telomere assembled and centromere annotated genomes of the two main subspecies of the button mushroom Agaricus bisporus reveal especially polymorphic chromosome ends.</title>
        <authorList>
            <person name="Sonnenberg A.S.M."/>
            <person name="Sedaghat-Telgerd N."/>
            <person name="Lavrijssen B."/>
            <person name="Ohm R.A."/>
            <person name="Hendrickx P.M."/>
            <person name="Scholtmeijer K."/>
            <person name="Baars J.J.P."/>
            <person name="van Peer A."/>
        </authorList>
    </citation>
    <scope>NUCLEOTIDE SEQUENCE [LARGE SCALE GENOMIC DNA]</scope>
    <source>
        <strain evidence="2 3">H119_p4</strain>
    </source>
</reference>
<protein>
    <submittedName>
        <fullName evidence="2">Uncharacterized protein</fullName>
    </submittedName>
</protein>
<evidence type="ECO:0000313" key="3">
    <source>
        <dbReference type="Proteomes" id="UP000629468"/>
    </source>
</evidence>
<evidence type="ECO:0000256" key="1">
    <source>
        <dbReference type="SAM" id="MobiDB-lite"/>
    </source>
</evidence>
<dbReference type="Proteomes" id="UP000629468">
    <property type="component" value="Unassembled WGS sequence"/>
</dbReference>
<organism evidence="2 3">
    <name type="scientific">Agaricus bisporus var. burnettii</name>
    <dbReference type="NCBI Taxonomy" id="192524"/>
    <lineage>
        <taxon>Eukaryota</taxon>
        <taxon>Fungi</taxon>
        <taxon>Dikarya</taxon>
        <taxon>Basidiomycota</taxon>
        <taxon>Agaricomycotina</taxon>
        <taxon>Agaricomycetes</taxon>
        <taxon>Agaricomycetidae</taxon>
        <taxon>Agaricales</taxon>
        <taxon>Agaricineae</taxon>
        <taxon>Agaricaceae</taxon>
        <taxon>Agaricus</taxon>
    </lineage>
</organism>
<evidence type="ECO:0000313" key="2">
    <source>
        <dbReference type="EMBL" id="KAF7783034.1"/>
    </source>
</evidence>
<feature type="region of interest" description="Disordered" evidence="1">
    <location>
        <begin position="1"/>
        <end position="41"/>
    </location>
</feature>
<feature type="compositionally biased region" description="Basic and acidic residues" evidence="1">
    <location>
        <begin position="10"/>
        <end position="22"/>
    </location>
</feature>
<sequence>MYLRCAPSSQRREDEFELEREPGGVSLTEKKAKGKGYSSVGKPDLRKFRSVKCDPSSVTSSSTWSQPGTRLFHRPASFRQGDQGTYDTRTSLHAFSQAITYGIDLLPLSLDDDGLFT</sequence>
<gene>
    <name evidence="2" type="ORF">Agabi119p4_2410</name>
</gene>